<gene>
    <name evidence="1" type="ORF">NIES267_25990</name>
</gene>
<sequence length="108" mass="12688">MNKFELSRERTFNRQAVTNLNVKKLKAAISYFSYLNANGEISDKAFDALVRYACSIFIENEVEILVQETLEEKFIKFLRSKFMDSVEEAEDIESVIYSLEKSRIMRNK</sequence>
<name>A0A1Z4LPH9_9CYAN</name>
<dbReference type="EMBL" id="AP018227">
    <property type="protein sequence ID" value="BAY83113.1"/>
    <property type="molecule type" value="Genomic_DNA"/>
</dbReference>
<evidence type="ECO:0000313" key="1">
    <source>
        <dbReference type="EMBL" id="BAY83113.1"/>
    </source>
</evidence>
<accession>A0A1Z4LPH9</accession>
<dbReference type="OrthoDB" id="515761at2"/>
<dbReference type="Proteomes" id="UP000218418">
    <property type="component" value="Chromosome"/>
</dbReference>
<proteinExistence type="predicted"/>
<keyword evidence="2" id="KW-1185">Reference proteome</keyword>
<evidence type="ECO:0000313" key="2">
    <source>
        <dbReference type="Proteomes" id="UP000218418"/>
    </source>
</evidence>
<reference evidence="1 2" key="1">
    <citation type="submission" date="2017-06" db="EMBL/GenBank/DDBJ databases">
        <title>Genome sequencing of cyanobaciteial culture collection at National Institute for Environmental Studies (NIES).</title>
        <authorList>
            <person name="Hirose Y."/>
            <person name="Shimura Y."/>
            <person name="Fujisawa T."/>
            <person name="Nakamura Y."/>
            <person name="Kawachi M."/>
        </authorList>
    </citation>
    <scope>NUCLEOTIDE SEQUENCE [LARGE SCALE GENOMIC DNA]</scope>
    <source>
        <strain evidence="1 2">NIES-267</strain>
    </source>
</reference>
<dbReference type="AlphaFoldDB" id="A0A1Z4LPH9"/>
<protein>
    <submittedName>
        <fullName evidence="1">Uncharacterized protein</fullName>
    </submittedName>
</protein>
<organism evidence="1 2">
    <name type="scientific">Calothrix parasitica NIES-267</name>
    <dbReference type="NCBI Taxonomy" id="1973488"/>
    <lineage>
        <taxon>Bacteria</taxon>
        <taxon>Bacillati</taxon>
        <taxon>Cyanobacteriota</taxon>
        <taxon>Cyanophyceae</taxon>
        <taxon>Nostocales</taxon>
        <taxon>Calotrichaceae</taxon>
        <taxon>Calothrix</taxon>
    </lineage>
</organism>